<reference evidence="3" key="1">
    <citation type="journal article" date="2013" name="Nature">
        <title>Draft genome of the wheat A-genome progenitor Triticum urartu.</title>
        <authorList>
            <person name="Ling H.Q."/>
            <person name="Zhao S."/>
            <person name="Liu D."/>
            <person name="Wang J."/>
            <person name="Sun H."/>
            <person name="Zhang C."/>
            <person name="Fan H."/>
            <person name="Li D."/>
            <person name="Dong L."/>
            <person name="Tao Y."/>
            <person name="Gao C."/>
            <person name="Wu H."/>
            <person name="Li Y."/>
            <person name="Cui Y."/>
            <person name="Guo X."/>
            <person name="Zheng S."/>
            <person name="Wang B."/>
            <person name="Yu K."/>
            <person name="Liang Q."/>
            <person name="Yang W."/>
            <person name="Lou X."/>
            <person name="Chen J."/>
            <person name="Feng M."/>
            <person name="Jian J."/>
            <person name="Zhang X."/>
            <person name="Luo G."/>
            <person name="Jiang Y."/>
            <person name="Liu J."/>
            <person name="Wang Z."/>
            <person name="Sha Y."/>
            <person name="Zhang B."/>
            <person name="Wu H."/>
            <person name="Tang D."/>
            <person name="Shen Q."/>
            <person name="Xue P."/>
            <person name="Zou S."/>
            <person name="Wang X."/>
            <person name="Liu X."/>
            <person name="Wang F."/>
            <person name="Yang Y."/>
            <person name="An X."/>
            <person name="Dong Z."/>
            <person name="Zhang K."/>
            <person name="Zhang X."/>
            <person name="Luo M.C."/>
            <person name="Dvorak J."/>
            <person name="Tong Y."/>
            <person name="Wang J."/>
            <person name="Yang H."/>
            <person name="Li Z."/>
            <person name="Wang D."/>
            <person name="Zhang A."/>
            <person name="Wang J."/>
        </authorList>
    </citation>
    <scope>NUCLEOTIDE SEQUENCE</scope>
    <source>
        <strain evidence="3">cv. G1812</strain>
    </source>
</reference>
<sequence length="87" mass="9594">MATRVITNRVVQSEEAIGERSRKGGTGRSEEPWPPGTSSSDPPRRRNPAPPSERLSCWEGRTPPLQAPWSRFPRSLPVVSFLGPSTI</sequence>
<dbReference type="Proteomes" id="UP000015106">
    <property type="component" value="Chromosome 7"/>
</dbReference>
<reference evidence="2" key="3">
    <citation type="submission" date="2022-06" db="UniProtKB">
        <authorList>
            <consortium name="EnsemblPlants"/>
        </authorList>
    </citation>
    <scope>IDENTIFICATION</scope>
</reference>
<reference evidence="2" key="2">
    <citation type="submission" date="2018-03" db="EMBL/GenBank/DDBJ databases">
        <title>The Triticum urartu genome reveals the dynamic nature of wheat genome evolution.</title>
        <authorList>
            <person name="Ling H."/>
            <person name="Ma B."/>
            <person name="Shi X."/>
            <person name="Liu H."/>
            <person name="Dong L."/>
            <person name="Sun H."/>
            <person name="Cao Y."/>
            <person name="Gao Q."/>
            <person name="Zheng S."/>
            <person name="Li Y."/>
            <person name="Yu Y."/>
            <person name="Du H."/>
            <person name="Qi M."/>
            <person name="Li Y."/>
            <person name="Yu H."/>
            <person name="Cui Y."/>
            <person name="Wang N."/>
            <person name="Chen C."/>
            <person name="Wu H."/>
            <person name="Zhao Y."/>
            <person name="Zhang J."/>
            <person name="Li Y."/>
            <person name="Zhou W."/>
            <person name="Zhang B."/>
            <person name="Hu W."/>
            <person name="Eijk M."/>
            <person name="Tang J."/>
            <person name="Witsenboer H."/>
            <person name="Zhao S."/>
            <person name="Li Z."/>
            <person name="Zhang A."/>
            <person name="Wang D."/>
            <person name="Liang C."/>
        </authorList>
    </citation>
    <scope>NUCLEOTIDE SEQUENCE [LARGE SCALE GENOMIC DNA]</scope>
    <source>
        <strain evidence="2">cv. G1812</strain>
    </source>
</reference>
<feature type="region of interest" description="Disordered" evidence="1">
    <location>
        <begin position="1"/>
        <end position="70"/>
    </location>
</feature>
<evidence type="ECO:0000313" key="2">
    <source>
        <dbReference type="EnsemblPlants" id="TuG1812G0700001332.01.T02"/>
    </source>
</evidence>
<feature type="compositionally biased region" description="Polar residues" evidence="1">
    <location>
        <begin position="1"/>
        <end position="11"/>
    </location>
</feature>
<evidence type="ECO:0000256" key="1">
    <source>
        <dbReference type="SAM" id="MobiDB-lite"/>
    </source>
</evidence>
<keyword evidence="3" id="KW-1185">Reference proteome</keyword>
<proteinExistence type="predicted"/>
<gene>
    <name evidence="2" type="primary">LOC125524891</name>
</gene>
<evidence type="ECO:0000313" key="3">
    <source>
        <dbReference type="Proteomes" id="UP000015106"/>
    </source>
</evidence>
<accession>A0A8R7UZC6</accession>
<name>A0A8R7UZC6_TRIUA</name>
<protein>
    <submittedName>
        <fullName evidence="2">Uncharacterized protein</fullName>
    </submittedName>
</protein>
<organism evidence="2 3">
    <name type="scientific">Triticum urartu</name>
    <name type="common">Red wild einkorn</name>
    <name type="synonym">Crithodium urartu</name>
    <dbReference type="NCBI Taxonomy" id="4572"/>
    <lineage>
        <taxon>Eukaryota</taxon>
        <taxon>Viridiplantae</taxon>
        <taxon>Streptophyta</taxon>
        <taxon>Embryophyta</taxon>
        <taxon>Tracheophyta</taxon>
        <taxon>Spermatophyta</taxon>
        <taxon>Magnoliopsida</taxon>
        <taxon>Liliopsida</taxon>
        <taxon>Poales</taxon>
        <taxon>Poaceae</taxon>
        <taxon>BOP clade</taxon>
        <taxon>Pooideae</taxon>
        <taxon>Triticodae</taxon>
        <taxon>Triticeae</taxon>
        <taxon>Triticinae</taxon>
        <taxon>Triticum</taxon>
    </lineage>
</organism>
<dbReference type="EnsemblPlants" id="TuG1812G0700001332.01.T02">
    <property type="protein sequence ID" value="TuG1812G0700001332.01.T02"/>
    <property type="gene ID" value="TuG1812G0700001332.01"/>
</dbReference>
<dbReference type="Gramene" id="TuG1812G0700001332.01.T02">
    <property type="protein sequence ID" value="TuG1812G0700001332.01.T02"/>
    <property type="gene ID" value="TuG1812G0700001332.01"/>
</dbReference>
<dbReference type="AlphaFoldDB" id="A0A8R7UZC6"/>